<feature type="region of interest" description="Disordered" evidence="1">
    <location>
        <begin position="341"/>
        <end position="368"/>
    </location>
</feature>
<keyword evidence="2" id="KW-0378">Hydrolase</keyword>
<keyword evidence="2" id="KW-0067">ATP-binding</keyword>
<dbReference type="Proteomes" id="UP000199184">
    <property type="component" value="Unassembled WGS sequence"/>
</dbReference>
<protein>
    <submittedName>
        <fullName evidence="2">Putative DNA primase/helicase</fullName>
    </submittedName>
</protein>
<evidence type="ECO:0000313" key="3">
    <source>
        <dbReference type="Proteomes" id="UP000199184"/>
    </source>
</evidence>
<proteinExistence type="predicted"/>
<keyword evidence="2" id="KW-0547">Nucleotide-binding</keyword>
<sequence length="368" mass="40723">MPNMETAHFNAVEGIDRWRDVECLIMIGRPLPAPEAIEHMAAALTGKPISLRLLPPKRPGGRPQSMIEQERAVGLKNGSEVTLTARVFEQPEAELIRQAVTEAAIVQAVGRARGVNRSAANPVEIWMILSDTVVPLALDAVAEFADLEPNKIDDMIERGIVPAFSADAAKLYPDLWATSQAARKAYSRDGLDVERNRRRSVTASDKDDGTASRPRSVTGPYKYRYIRESHTPLIRYQPKGPGQKSRIALIDAASISDARARVEASLGELAAFEVVMGEEQSEPWHLSLVWGLPGSNFRAGSTPQDESRSWRMRWPAGSSMDRLRSRQRTWLPDGWSTRCPLIDNPTAADFPPRPDDDGTHHRGIKGVR</sequence>
<reference evidence="3" key="1">
    <citation type="submission" date="2016-08" db="EMBL/GenBank/DDBJ databases">
        <authorList>
            <person name="Varghese N."/>
            <person name="Submissions Spin"/>
        </authorList>
    </citation>
    <scope>NUCLEOTIDE SEQUENCE [LARGE SCALE GENOMIC DNA]</scope>
    <source>
        <strain evidence="3">ERR11</strain>
    </source>
</reference>
<keyword evidence="2" id="KW-0347">Helicase</keyword>
<dbReference type="AlphaFoldDB" id="A0A1C3XVI8"/>
<dbReference type="GO" id="GO:0004386">
    <property type="term" value="F:helicase activity"/>
    <property type="evidence" value="ECO:0007669"/>
    <property type="project" value="UniProtKB-KW"/>
</dbReference>
<dbReference type="EMBL" id="FMAI01000069">
    <property type="protein sequence ID" value="SCB56054.1"/>
    <property type="molecule type" value="Genomic_DNA"/>
</dbReference>
<feature type="region of interest" description="Disordered" evidence="1">
    <location>
        <begin position="197"/>
        <end position="217"/>
    </location>
</feature>
<evidence type="ECO:0000256" key="1">
    <source>
        <dbReference type="SAM" id="MobiDB-lite"/>
    </source>
</evidence>
<accession>A0A1C3XVI8</accession>
<keyword evidence="3" id="KW-1185">Reference proteome</keyword>
<organism evidence="2 3">
    <name type="scientific">Bradyrhizobium shewense</name>
    <dbReference type="NCBI Taxonomy" id="1761772"/>
    <lineage>
        <taxon>Bacteria</taxon>
        <taxon>Pseudomonadati</taxon>
        <taxon>Pseudomonadota</taxon>
        <taxon>Alphaproteobacteria</taxon>
        <taxon>Hyphomicrobiales</taxon>
        <taxon>Nitrobacteraceae</taxon>
        <taxon>Bradyrhizobium</taxon>
    </lineage>
</organism>
<gene>
    <name evidence="2" type="ORF">GA0061098_106912</name>
</gene>
<name>A0A1C3XVI8_9BRAD</name>
<evidence type="ECO:0000313" key="2">
    <source>
        <dbReference type="EMBL" id="SCB56054.1"/>
    </source>
</evidence>